<sequence>HPACEFSQNKELNMIYYPITIDFKDLFVKLKQDDKIEKISIQSGGTLNALFLKRKIIDHISLVIAPCLIGGKNTPTSIDGIAPQTKDDLFNIKALKLKKCEILKHSYIYLYYDVINKTEIE</sequence>
<dbReference type="AlphaFoldDB" id="X1Q9F7"/>
<dbReference type="InterPro" id="IPR002734">
    <property type="entry name" value="RibDG_C"/>
</dbReference>
<evidence type="ECO:0000313" key="2">
    <source>
        <dbReference type="EMBL" id="GAI64868.1"/>
    </source>
</evidence>
<reference evidence="2" key="1">
    <citation type="journal article" date="2014" name="Front. Microbiol.">
        <title>High frequency of phylogenetically diverse reductive dehalogenase-homologous genes in deep subseafloor sedimentary metagenomes.</title>
        <authorList>
            <person name="Kawai M."/>
            <person name="Futagami T."/>
            <person name="Toyoda A."/>
            <person name="Takaki Y."/>
            <person name="Nishi S."/>
            <person name="Hori S."/>
            <person name="Arai W."/>
            <person name="Tsubouchi T."/>
            <person name="Morono Y."/>
            <person name="Uchiyama I."/>
            <person name="Ito T."/>
            <person name="Fujiyama A."/>
            <person name="Inagaki F."/>
            <person name="Takami H."/>
        </authorList>
    </citation>
    <scope>NUCLEOTIDE SEQUENCE</scope>
    <source>
        <strain evidence="2">Expedition CK06-06</strain>
    </source>
</reference>
<evidence type="ECO:0000259" key="1">
    <source>
        <dbReference type="Pfam" id="PF01872"/>
    </source>
</evidence>
<feature type="domain" description="Bacterial bifunctional deaminase-reductase C-terminal" evidence="1">
    <location>
        <begin position="8"/>
        <end position="103"/>
    </location>
</feature>
<protein>
    <recommendedName>
        <fullName evidence="1">Bacterial bifunctional deaminase-reductase C-terminal domain-containing protein</fullName>
    </recommendedName>
</protein>
<dbReference type="Gene3D" id="3.40.430.10">
    <property type="entry name" value="Dihydrofolate Reductase, subunit A"/>
    <property type="match status" value="1"/>
</dbReference>
<dbReference type="Pfam" id="PF01872">
    <property type="entry name" value="RibD_C"/>
    <property type="match status" value="1"/>
</dbReference>
<dbReference type="GO" id="GO:0008703">
    <property type="term" value="F:5-amino-6-(5-phosphoribosylamino)uracil reductase activity"/>
    <property type="evidence" value="ECO:0007669"/>
    <property type="project" value="InterPro"/>
</dbReference>
<gene>
    <name evidence="2" type="ORF">S12H4_10661</name>
</gene>
<comment type="caution">
    <text evidence="2">The sequence shown here is derived from an EMBL/GenBank/DDBJ whole genome shotgun (WGS) entry which is preliminary data.</text>
</comment>
<dbReference type="EMBL" id="BARW01004605">
    <property type="protein sequence ID" value="GAI64868.1"/>
    <property type="molecule type" value="Genomic_DNA"/>
</dbReference>
<accession>X1Q9F7</accession>
<name>X1Q9F7_9ZZZZ</name>
<dbReference type="SUPFAM" id="SSF53597">
    <property type="entry name" value="Dihydrofolate reductase-like"/>
    <property type="match status" value="1"/>
</dbReference>
<feature type="non-terminal residue" evidence="2">
    <location>
        <position position="1"/>
    </location>
</feature>
<dbReference type="InterPro" id="IPR024072">
    <property type="entry name" value="DHFR-like_dom_sf"/>
</dbReference>
<organism evidence="2">
    <name type="scientific">marine sediment metagenome</name>
    <dbReference type="NCBI Taxonomy" id="412755"/>
    <lineage>
        <taxon>unclassified sequences</taxon>
        <taxon>metagenomes</taxon>
        <taxon>ecological metagenomes</taxon>
    </lineage>
</organism>
<dbReference type="GO" id="GO:0009231">
    <property type="term" value="P:riboflavin biosynthetic process"/>
    <property type="evidence" value="ECO:0007669"/>
    <property type="project" value="InterPro"/>
</dbReference>
<proteinExistence type="predicted"/>